<dbReference type="RefSeq" id="WP_256602477.1">
    <property type="nucleotide sequence ID" value="NZ_JANIBJ010000018.1"/>
</dbReference>
<protein>
    <submittedName>
        <fullName evidence="1">Addiction module protein</fullName>
    </submittedName>
</protein>
<accession>A0ABT1TGU0</accession>
<reference evidence="1 2" key="1">
    <citation type="submission" date="2022-07" db="EMBL/GenBank/DDBJ databases">
        <title>Methylomonas rivi sp. nov., Methylomonas rosea sp. nov., Methylomonas aureus sp. nov. and Methylomonas subterranea sp. nov., four novel methanotrophs isolated from a freshwater creek and the deep terrestrial subsurface.</title>
        <authorList>
            <person name="Abin C."/>
            <person name="Sankaranarayanan K."/>
            <person name="Garner C."/>
            <person name="Sindelar R."/>
            <person name="Kotary K."/>
            <person name="Garner R."/>
            <person name="Barclay S."/>
            <person name="Lawson P."/>
            <person name="Krumholz L."/>
        </authorList>
    </citation>
    <scope>NUCLEOTIDE SEQUENCE [LARGE SCALE GENOMIC DNA]</scope>
    <source>
        <strain evidence="1 2">SURF-2</strain>
    </source>
</reference>
<evidence type="ECO:0000313" key="2">
    <source>
        <dbReference type="Proteomes" id="UP001524499"/>
    </source>
</evidence>
<proteinExistence type="predicted"/>
<gene>
    <name evidence="1" type="ORF">NP590_11220</name>
</gene>
<dbReference type="InterPro" id="IPR013406">
    <property type="entry name" value="CHP02574_addiction_mod"/>
</dbReference>
<sequence length="71" mass="8136">MINVALESLSVEEKLRMMESLWDSLFYAAATIDSPNWRGEVLAEREQGVSNGTDQFESWEIAKETLRNQLT</sequence>
<evidence type="ECO:0000313" key="1">
    <source>
        <dbReference type="EMBL" id="MCQ8104677.1"/>
    </source>
</evidence>
<comment type="caution">
    <text evidence="1">The sequence shown here is derived from an EMBL/GenBank/DDBJ whole genome shotgun (WGS) entry which is preliminary data.</text>
</comment>
<dbReference type="Proteomes" id="UP001524499">
    <property type="component" value="Unassembled WGS sequence"/>
</dbReference>
<dbReference type="EMBL" id="JANIBJ010000018">
    <property type="protein sequence ID" value="MCQ8104677.1"/>
    <property type="molecule type" value="Genomic_DNA"/>
</dbReference>
<organism evidence="1 2">
    <name type="scientific">Methylomonas subterranea</name>
    <dbReference type="NCBI Taxonomy" id="2952225"/>
    <lineage>
        <taxon>Bacteria</taxon>
        <taxon>Pseudomonadati</taxon>
        <taxon>Pseudomonadota</taxon>
        <taxon>Gammaproteobacteria</taxon>
        <taxon>Methylococcales</taxon>
        <taxon>Methylococcaceae</taxon>
        <taxon>Methylomonas</taxon>
    </lineage>
</organism>
<name>A0ABT1TGU0_9GAMM</name>
<keyword evidence="2" id="KW-1185">Reference proteome</keyword>
<dbReference type="Pfam" id="PF09720">
    <property type="entry name" value="Unstab_antitox"/>
    <property type="match status" value="1"/>
</dbReference>